<dbReference type="EMBL" id="MRTF01000004">
    <property type="protein sequence ID" value="OME92866.1"/>
    <property type="molecule type" value="Genomic_DNA"/>
</dbReference>
<dbReference type="Gene3D" id="1.10.10.10">
    <property type="entry name" value="Winged helix-like DNA-binding domain superfamily/Winged helix DNA-binding domain"/>
    <property type="match status" value="1"/>
</dbReference>
<dbReference type="AlphaFoldDB" id="A0A1R1B221"/>
<reference evidence="2 3" key="1">
    <citation type="submission" date="2016-11" db="EMBL/GenBank/DDBJ databases">
        <title>Paenibacillus species isolates.</title>
        <authorList>
            <person name="Beno S.M."/>
        </authorList>
    </citation>
    <scope>NUCLEOTIDE SEQUENCE [LARGE SCALE GENOMIC DNA]</scope>
    <source>
        <strain evidence="2 3">FSL F4-0100</strain>
    </source>
</reference>
<dbReference type="NCBIfam" id="TIGR02937">
    <property type="entry name" value="sigma70-ECF"/>
    <property type="match status" value="1"/>
</dbReference>
<evidence type="ECO:0000259" key="1">
    <source>
        <dbReference type="Pfam" id="PF08281"/>
    </source>
</evidence>
<dbReference type="InterPro" id="IPR013249">
    <property type="entry name" value="RNA_pol_sigma70_r4_t2"/>
</dbReference>
<name>A0A1R1B221_PAELA</name>
<feature type="domain" description="RNA polymerase sigma factor 70 region 4 type 2" evidence="1">
    <location>
        <begin position="56"/>
        <end position="102"/>
    </location>
</feature>
<gene>
    <name evidence="2" type="ORF">BK123_13385</name>
</gene>
<evidence type="ECO:0000313" key="2">
    <source>
        <dbReference type="EMBL" id="OME92866.1"/>
    </source>
</evidence>
<proteinExistence type="predicted"/>
<accession>A0A1R1B221</accession>
<dbReference type="InterPro" id="IPR014284">
    <property type="entry name" value="RNA_pol_sigma-70_dom"/>
</dbReference>
<dbReference type="InterPro" id="IPR036388">
    <property type="entry name" value="WH-like_DNA-bd_sf"/>
</dbReference>
<dbReference type="OrthoDB" id="2471618at2"/>
<protein>
    <recommendedName>
        <fullName evidence="1">RNA polymerase sigma factor 70 region 4 type 2 domain-containing protein</fullName>
    </recommendedName>
</protein>
<dbReference type="GO" id="GO:0003700">
    <property type="term" value="F:DNA-binding transcription factor activity"/>
    <property type="evidence" value="ECO:0007669"/>
    <property type="project" value="InterPro"/>
</dbReference>
<dbReference type="InterPro" id="IPR013324">
    <property type="entry name" value="RNA_pol_sigma_r3/r4-like"/>
</dbReference>
<dbReference type="SUPFAM" id="SSF88659">
    <property type="entry name" value="Sigma3 and sigma4 domains of RNA polymerase sigma factors"/>
    <property type="match status" value="1"/>
</dbReference>
<dbReference type="GO" id="GO:0006352">
    <property type="term" value="P:DNA-templated transcription initiation"/>
    <property type="evidence" value="ECO:0007669"/>
    <property type="project" value="InterPro"/>
</dbReference>
<comment type="caution">
    <text evidence="2">The sequence shown here is derived from an EMBL/GenBank/DDBJ whole genome shotgun (WGS) entry which is preliminary data.</text>
</comment>
<dbReference type="STRING" id="1401.BK123_13385"/>
<dbReference type="Pfam" id="PF08281">
    <property type="entry name" value="Sigma70_r4_2"/>
    <property type="match status" value="1"/>
</dbReference>
<evidence type="ECO:0000313" key="3">
    <source>
        <dbReference type="Proteomes" id="UP000187074"/>
    </source>
</evidence>
<dbReference type="Proteomes" id="UP000187074">
    <property type="component" value="Unassembled WGS sequence"/>
</dbReference>
<dbReference type="RefSeq" id="WP_076322893.1">
    <property type="nucleotide sequence ID" value="NZ_JBCMXI010000009.1"/>
</dbReference>
<organism evidence="2 3">
    <name type="scientific">Paenibacillus lautus</name>
    <name type="common">Bacillus lautus</name>
    <dbReference type="NCBI Taxonomy" id="1401"/>
    <lineage>
        <taxon>Bacteria</taxon>
        <taxon>Bacillati</taxon>
        <taxon>Bacillota</taxon>
        <taxon>Bacilli</taxon>
        <taxon>Bacillales</taxon>
        <taxon>Paenibacillaceae</taxon>
        <taxon>Paenibacillus</taxon>
    </lineage>
</organism>
<sequence>MKKHITAYERYKTEIYRIGWRIQYQAKKLRKRETPYPDFSTVQTGSFHARSDDRIWIGQLLDSLPPQGRTIIYKLFIEDLTEAEVAKQLHISQQAVNRWKRKMIQKLSQIANS</sequence>